<evidence type="ECO:0000313" key="2">
    <source>
        <dbReference type="EMBL" id="MCI45612.1"/>
    </source>
</evidence>
<organism evidence="2 3">
    <name type="scientific">Trifolium medium</name>
    <dbReference type="NCBI Taxonomy" id="97028"/>
    <lineage>
        <taxon>Eukaryota</taxon>
        <taxon>Viridiplantae</taxon>
        <taxon>Streptophyta</taxon>
        <taxon>Embryophyta</taxon>
        <taxon>Tracheophyta</taxon>
        <taxon>Spermatophyta</taxon>
        <taxon>Magnoliopsida</taxon>
        <taxon>eudicotyledons</taxon>
        <taxon>Gunneridae</taxon>
        <taxon>Pentapetalae</taxon>
        <taxon>rosids</taxon>
        <taxon>fabids</taxon>
        <taxon>Fabales</taxon>
        <taxon>Fabaceae</taxon>
        <taxon>Papilionoideae</taxon>
        <taxon>50 kb inversion clade</taxon>
        <taxon>NPAAA clade</taxon>
        <taxon>Hologalegina</taxon>
        <taxon>IRL clade</taxon>
        <taxon>Trifolieae</taxon>
        <taxon>Trifolium</taxon>
    </lineage>
</organism>
<feature type="non-terminal residue" evidence="2">
    <location>
        <position position="1"/>
    </location>
</feature>
<name>A0A392SAW9_9FABA</name>
<accession>A0A392SAW9</accession>
<feature type="region of interest" description="Disordered" evidence="1">
    <location>
        <begin position="1"/>
        <end position="20"/>
    </location>
</feature>
<protein>
    <submittedName>
        <fullName evidence="2">Uncharacterized protein</fullName>
    </submittedName>
</protein>
<proteinExistence type="predicted"/>
<evidence type="ECO:0000256" key="1">
    <source>
        <dbReference type="SAM" id="MobiDB-lite"/>
    </source>
</evidence>
<evidence type="ECO:0000313" key="3">
    <source>
        <dbReference type="Proteomes" id="UP000265520"/>
    </source>
</evidence>
<dbReference type="AlphaFoldDB" id="A0A392SAW9"/>
<keyword evidence="3" id="KW-1185">Reference proteome</keyword>
<dbReference type="Proteomes" id="UP000265520">
    <property type="component" value="Unassembled WGS sequence"/>
</dbReference>
<comment type="caution">
    <text evidence="2">The sequence shown here is derived from an EMBL/GenBank/DDBJ whole genome shotgun (WGS) entry which is preliminary data.</text>
</comment>
<sequence length="28" mass="3085">TPPPTKERSPSSSTALCDHRPLFKINFG</sequence>
<dbReference type="EMBL" id="LXQA010346380">
    <property type="protein sequence ID" value="MCI45612.1"/>
    <property type="molecule type" value="Genomic_DNA"/>
</dbReference>
<reference evidence="2 3" key="1">
    <citation type="journal article" date="2018" name="Front. Plant Sci.">
        <title>Red Clover (Trifolium pratense) and Zigzag Clover (T. medium) - A Picture of Genomic Similarities and Differences.</title>
        <authorList>
            <person name="Dluhosova J."/>
            <person name="Istvanek J."/>
            <person name="Nedelnik J."/>
            <person name="Repkova J."/>
        </authorList>
    </citation>
    <scope>NUCLEOTIDE SEQUENCE [LARGE SCALE GENOMIC DNA]</scope>
    <source>
        <strain evidence="3">cv. 10/8</strain>
        <tissue evidence="2">Leaf</tissue>
    </source>
</reference>